<dbReference type="Pfam" id="PF10551">
    <property type="entry name" value="MULE"/>
    <property type="match status" value="1"/>
</dbReference>
<evidence type="ECO:0000313" key="3">
    <source>
        <dbReference type="WBParaSite" id="ACRNAN_scaffold11969.g11071.t1"/>
    </source>
</evidence>
<accession>A0A914CKW9</accession>
<evidence type="ECO:0000259" key="1">
    <source>
        <dbReference type="Pfam" id="PF10551"/>
    </source>
</evidence>
<feature type="domain" description="MULE transposase" evidence="1">
    <location>
        <begin position="187"/>
        <end position="277"/>
    </location>
</feature>
<dbReference type="PANTHER" id="PTHR47160">
    <property type="entry name" value="PUTATIVE-RELATED"/>
    <property type="match status" value="1"/>
</dbReference>
<keyword evidence="2" id="KW-1185">Reference proteome</keyword>
<reference evidence="3" key="1">
    <citation type="submission" date="2022-11" db="UniProtKB">
        <authorList>
            <consortium name="WormBaseParasite"/>
        </authorList>
    </citation>
    <scope>IDENTIFICATION</scope>
</reference>
<evidence type="ECO:0000313" key="2">
    <source>
        <dbReference type="Proteomes" id="UP000887540"/>
    </source>
</evidence>
<sequence>MPYHFVKARGKNDKLAAGGFMYHLGHRNEISRLYYCEERAKEDVNCQGAVRMLDTGKILIHTAHDHPPRQGNQEAQILKAKISEEAQTHLLTNPKDIVSQTTNGASKDTLSLLPKNLSRMIRKAKAKIRPTFKAPNSLKDIDVEAFKHVMTCRKEKMFYYDSGMKNKTRFLIFATPQNLEVLKSCKVLAVDGTFDPVPKNFAQLWSLHGMINGKFVPLVFCLLSHKTQSMYEDVLRALPKLENLRFTIGDFEQASLNAISVVYPHVRTFGCMFHFKKCVNKKINKLGVYKKKDPLTRSLIKKYMGRFAYLGFSQRDDVQASFDIMMDDLELTSLLEQSAVDKFRAYMTITWVGTDAERPIYAHEIWNWYESTSFLGIRTNNAVEAWNLSFQCSLNCKGRPGLPRFLDTLKAEHESINLRLAEANQIDTSIGQIEAQIRDLIYNYAAYTRMLPLTSMPSRTSTMIMIRRLF</sequence>
<dbReference type="WBParaSite" id="ACRNAN_scaffold11969.g11071.t1">
    <property type="protein sequence ID" value="ACRNAN_scaffold11969.g11071.t1"/>
    <property type="gene ID" value="ACRNAN_scaffold11969.g11071"/>
</dbReference>
<organism evidence="2 3">
    <name type="scientific">Acrobeloides nanus</name>
    <dbReference type="NCBI Taxonomy" id="290746"/>
    <lineage>
        <taxon>Eukaryota</taxon>
        <taxon>Metazoa</taxon>
        <taxon>Ecdysozoa</taxon>
        <taxon>Nematoda</taxon>
        <taxon>Chromadorea</taxon>
        <taxon>Rhabditida</taxon>
        <taxon>Tylenchina</taxon>
        <taxon>Cephalobomorpha</taxon>
        <taxon>Cephaloboidea</taxon>
        <taxon>Cephalobidae</taxon>
        <taxon>Acrobeloides</taxon>
    </lineage>
</organism>
<dbReference type="AlphaFoldDB" id="A0A914CKW9"/>
<protein>
    <submittedName>
        <fullName evidence="3">MULE transposase domain-containing protein</fullName>
    </submittedName>
</protein>
<dbReference type="InterPro" id="IPR018289">
    <property type="entry name" value="MULE_transposase_dom"/>
</dbReference>
<name>A0A914CKW9_9BILA</name>
<dbReference type="Proteomes" id="UP000887540">
    <property type="component" value="Unplaced"/>
</dbReference>
<proteinExistence type="predicted"/>
<dbReference type="PANTHER" id="PTHR47160:SF10">
    <property type="entry name" value="MULE TRANSPOSASE DOMAIN-CONTAINING PROTEIN"/>
    <property type="match status" value="1"/>
</dbReference>
<dbReference type="Gene3D" id="2.20.25.240">
    <property type="match status" value="1"/>
</dbReference>